<dbReference type="STRING" id="1798664.A3C93_04015"/>
<reference evidence="1 2" key="1">
    <citation type="journal article" date="2016" name="Nat. Commun.">
        <title>Thousands of microbial genomes shed light on interconnected biogeochemical processes in an aquifer system.</title>
        <authorList>
            <person name="Anantharaman K."/>
            <person name="Brown C.T."/>
            <person name="Hug L.A."/>
            <person name="Sharon I."/>
            <person name="Castelle C.J."/>
            <person name="Probst A.J."/>
            <person name="Thomas B.C."/>
            <person name="Singh A."/>
            <person name="Wilkins M.J."/>
            <person name="Karaoz U."/>
            <person name="Brodie E.L."/>
            <person name="Williams K.H."/>
            <person name="Hubbard S.S."/>
            <person name="Banfield J.F."/>
        </authorList>
    </citation>
    <scope>NUCLEOTIDE SEQUENCE [LARGE SCALE GENOMIC DNA]</scope>
</reference>
<proteinExistence type="predicted"/>
<evidence type="ECO:0000313" key="2">
    <source>
        <dbReference type="Proteomes" id="UP000178636"/>
    </source>
</evidence>
<name>A0A1G2DFC9_9BACT</name>
<evidence type="ECO:0008006" key="3">
    <source>
        <dbReference type="Google" id="ProtNLM"/>
    </source>
</evidence>
<sequence length="219" mass="25601">MKKFDNKKIGLTPKELKELRRLNTPRKIQDFVTTMPQNFEPDGETCMSAREVLAKRRSHCIEGATLAALAFWVNGRRPLLMDLKTEDDDDHVVAIFKENGCWGAVSKTNHAILRYRDPVYCTLRELAMSYFHEYSNNKWKKSLRSYSRPLDLSTYEPKVWATGKDAWVIAEDVDAIRHFPLVTRKQARNLRKLEKVEQKAGSILQYERPTSRKKSRRSR</sequence>
<accession>A0A1G2DFC9</accession>
<dbReference type="AlphaFoldDB" id="A0A1G2DFC9"/>
<comment type="caution">
    <text evidence="1">The sequence shown here is derived from an EMBL/GenBank/DDBJ whole genome shotgun (WGS) entry which is preliminary data.</text>
</comment>
<gene>
    <name evidence="1" type="ORF">A3C93_04015</name>
</gene>
<dbReference type="EMBL" id="MHLO01000021">
    <property type="protein sequence ID" value="OGZ12276.1"/>
    <property type="molecule type" value="Genomic_DNA"/>
</dbReference>
<dbReference type="Proteomes" id="UP000178636">
    <property type="component" value="Unassembled WGS sequence"/>
</dbReference>
<organism evidence="1 2">
    <name type="scientific">Candidatus Lloydbacteria bacterium RIFCSPHIGHO2_02_FULL_54_17</name>
    <dbReference type="NCBI Taxonomy" id="1798664"/>
    <lineage>
        <taxon>Bacteria</taxon>
        <taxon>Candidatus Lloydiibacteriota</taxon>
    </lineage>
</organism>
<protein>
    <recommendedName>
        <fullName evidence="3">Transglutaminase-like domain-containing protein</fullName>
    </recommendedName>
</protein>
<evidence type="ECO:0000313" key="1">
    <source>
        <dbReference type="EMBL" id="OGZ12276.1"/>
    </source>
</evidence>